<dbReference type="CDD" id="cd17339">
    <property type="entry name" value="MFS_NIMT_CynX_like"/>
    <property type="match status" value="1"/>
</dbReference>
<dbReference type="Proteomes" id="UP000027584">
    <property type="component" value="Unassembled WGS sequence"/>
</dbReference>
<feature type="transmembrane region" description="Helical" evidence="6">
    <location>
        <begin position="98"/>
        <end position="120"/>
    </location>
</feature>
<evidence type="ECO:0000313" key="9">
    <source>
        <dbReference type="Proteomes" id="UP000027584"/>
    </source>
</evidence>
<keyword evidence="2" id="KW-0813">Transport</keyword>
<dbReference type="PANTHER" id="PTHR23523">
    <property type="match status" value="1"/>
</dbReference>
<dbReference type="PANTHER" id="PTHR23523:SF2">
    <property type="entry name" value="2-NITROIMIDAZOLE TRANSPORTER"/>
    <property type="match status" value="1"/>
</dbReference>
<feature type="transmembrane region" description="Helical" evidence="6">
    <location>
        <begin position="294"/>
        <end position="316"/>
    </location>
</feature>
<feature type="domain" description="Major facilitator superfamily (MFS) profile" evidence="7">
    <location>
        <begin position="168"/>
        <end position="388"/>
    </location>
</feature>
<sequence length="388" mass="41856">MKKDYSSFFVPGIILVGAVLRIPFTTIPTVLSYVADGLGVSVNSLGILTSIPLIMFAFCSSLAPRLADKFGLEKLFTMVLIAMFIGSSMRVINLPSLYLGTMIIGVSIAMMNVLLPSVILANQPLRIGLLTTVYTTAMGLASSVASSVAVPIVKMTSWKGLILLLSFLILLALVVWFPNTFHNHVTEKDEEAHVGSLWKNKRALALLVFGGLQSLLFYTGMTWLPTMASQAGVSSEVAGILASIYSLISLPFSLTIPTLATNLSAKNRKIMLAIVSACGIIGTGMLLFQSSNFVYWLLVNVLIGIAVSALFPYLLVAFSMKSHTPSQTAQLSGMVQSGGYFLAAFGPILFGYSFDLFGSWTVAALCLFICTIIMTVALFYTERFEKIL</sequence>
<dbReference type="InterPro" id="IPR036259">
    <property type="entry name" value="MFS_trans_sf"/>
</dbReference>
<feature type="transmembrane region" description="Helical" evidence="6">
    <location>
        <begin position="360"/>
        <end position="380"/>
    </location>
</feature>
<dbReference type="PROSITE" id="PS50850">
    <property type="entry name" value="MFS"/>
    <property type="match status" value="1"/>
</dbReference>
<feature type="transmembrane region" description="Helical" evidence="6">
    <location>
        <begin position="337"/>
        <end position="354"/>
    </location>
</feature>
<feature type="transmembrane region" description="Helical" evidence="6">
    <location>
        <begin position="127"/>
        <end position="149"/>
    </location>
</feature>
<evidence type="ECO:0000256" key="4">
    <source>
        <dbReference type="ARBA" id="ARBA00022989"/>
    </source>
</evidence>
<evidence type="ECO:0000256" key="1">
    <source>
        <dbReference type="ARBA" id="ARBA00004651"/>
    </source>
</evidence>
<reference evidence="8 9" key="1">
    <citation type="submission" date="2014-02" db="EMBL/GenBank/DDBJ databases">
        <authorList>
            <person name="Manrique M."/>
        </authorList>
    </citation>
    <scope>NUCLEOTIDE SEQUENCE [LARGE SCALE GENOMIC DNA]</scope>
    <source>
        <strain evidence="8 9">LMG17956</strain>
    </source>
</reference>
<dbReference type="Gene3D" id="1.20.1250.20">
    <property type="entry name" value="MFS general substrate transporter like domains"/>
    <property type="match status" value="1"/>
</dbReference>
<reference evidence="8 9" key="2">
    <citation type="submission" date="2014-05" db="EMBL/GenBank/DDBJ databases">
        <title>Genome sequence of Streptococcus gallolyticus.</title>
        <authorList>
            <person name="Del Campo R."/>
        </authorList>
    </citation>
    <scope>NUCLEOTIDE SEQUENCE [LARGE SCALE GENOMIC DNA]</scope>
    <source>
        <strain evidence="8 9">LMG17956</strain>
    </source>
</reference>
<dbReference type="InterPro" id="IPR011701">
    <property type="entry name" value="MFS"/>
</dbReference>
<feature type="transmembrane region" description="Helical" evidence="6">
    <location>
        <begin position="237"/>
        <end position="258"/>
    </location>
</feature>
<accession>A0A060RHY7</accession>
<feature type="transmembrane region" description="Helical" evidence="6">
    <location>
        <begin position="161"/>
        <end position="182"/>
    </location>
</feature>
<keyword evidence="5 6" id="KW-0472">Membrane</keyword>
<feature type="transmembrane region" description="Helical" evidence="6">
    <location>
        <begin position="75"/>
        <end position="92"/>
    </location>
</feature>
<feature type="transmembrane region" description="Helical" evidence="6">
    <location>
        <begin position="44"/>
        <end position="63"/>
    </location>
</feature>
<comment type="caution">
    <text evidence="8">The sequence shown here is derived from an EMBL/GenBank/DDBJ whole genome shotgun (WGS) entry which is preliminary data.</text>
</comment>
<evidence type="ECO:0000256" key="3">
    <source>
        <dbReference type="ARBA" id="ARBA00022692"/>
    </source>
</evidence>
<dbReference type="SUPFAM" id="SSF103473">
    <property type="entry name" value="MFS general substrate transporter"/>
    <property type="match status" value="1"/>
</dbReference>
<name>A0A060RHY7_9STRE</name>
<dbReference type="GO" id="GO:0005886">
    <property type="term" value="C:plasma membrane"/>
    <property type="evidence" value="ECO:0007669"/>
    <property type="project" value="UniProtKB-SubCell"/>
</dbReference>
<feature type="transmembrane region" description="Helical" evidence="6">
    <location>
        <begin position="7"/>
        <end position="24"/>
    </location>
</feature>
<dbReference type="InterPro" id="IPR052524">
    <property type="entry name" value="MFS_Cyanate_Porter"/>
</dbReference>
<evidence type="ECO:0000256" key="6">
    <source>
        <dbReference type="SAM" id="Phobius"/>
    </source>
</evidence>
<protein>
    <submittedName>
        <fullName evidence="8">Putative major facilitator superfamily transport protein</fullName>
    </submittedName>
</protein>
<dbReference type="AlphaFoldDB" id="A0A060RHY7"/>
<feature type="transmembrane region" description="Helical" evidence="6">
    <location>
        <begin position="203"/>
        <end position="225"/>
    </location>
</feature>
<evidence type="ECO:0000313" key="8">
    <source>
        <dbReference type="EMBL" id="CDO18404.1"/>
    </source>
</evidence>
<keyword evidence="4 6" id="KW-1133">Transmembrane helix</keyword>
<keyword evidence="3 6" id="KW-0812">Transmembrane</keyword>
<gene>
    <name evidence="8" type="ORF">BN963_SGAL_01602</name>
</gene>
<evidence type="ECO:0000256" key="5">
    <source>
        <dbReference type="ARBA" id="ARBA00023136"/>
    </source>
</evidence>
<comment type="subcellular location">
    <subcellularLocation>
        <location evidence="1">Cell membrane</location>
        <topology evidence="1">Multi-pass membrane protein</topology>
    </subcellularLocation>
</comment>
<dbReference type="GO" id="GO:0022857">
    <property type="term" value="F:transmembrane transporter activity"/>
    <property type="evidence" value="ECO:0007669"/>
    <property type="project" value="InterPro"/>
</dbReference>
<organism evidence="8 9">
    <name type="scientific">Streptococcus gallolyticus</name>
    <dbReference type="NCBI Taxonomy" id="315405"/>
    <lineage>
        <taxon>Bacteria</taxon>
        <taxon>Bacillati</taxon>
        <taxon>Bacillota</taxon>
        <taxon>Bacilli</taxon>
        <taxon>Lactobacillales</taxon>
        <taxon>Streptococcaceae</taxon>
        <taxon>Streptococcus</taxon>
    </lineage>
</organism>
<dbReference type="InterPro" id="IPR020846">
    <property type="entry name" value="MFS_dom"/>
</dbReference>
<proteinExistence type="predicted"/>
<dbReference type="Pfam" id="PF07690">
    <property type="entry name" value="MFS_1"/>
    <property type="match status" value="1"/>
</dbReference>
<feature type="transmembrane region" description="Helical" evidence="6">
    <location>
        <begin position="270"/>
        <end position="288"/>
    </location>
</feature>
<dbReference type="EMBL" id="CCBC010000185">
    <property type="protein sequence ID" value="CDO18404.1"/>
    <property type="molecule type" value="Genomic_DNA"/>
</dbReference>
<evidence type="ECO:0000259" key="7">
    <source>
        <dbReference type="PROSITE" id="PS50850"/>
    </source>
</evidence>
<evidence type="ECO:0000256" key="2">
    <source>
        <dbReference type="ARBA" id="ARBA00022448"/>
    </source>
</evidence>